<reference evidence="2 3" key="1">
    <citation type="submission" date="2018-04" db="EMBL/GenBank/DDBJ databases">
        <title>Aerococcus urinae genomes.</title>
        <authorList>
            <person name="Hilt E."/>
            <person name="Gilbert N.M."/>
            <person name="Thomas-White K."/>
            <person name="Putonti C."/>
            <person name="Lewis A.L."/>
            <person name="Visck K.L."/>
            <person name="Wolfe A.J."/>
        </authorList>
    </citation>
    <scope>NUCLEOTIDE SEQUENCE [LARGE SCALE GENOMIC DNA]</scope>
    <source>
        <strain evidence="2 3">UMB7480</strain>
    </source>
</reference>
<name>A0A329P3J6_9LACT</name>
<comment type="caution">
    <text evidence="2">The sequence shown here is derived from an EMBL/GenBank/DDBJ whole genome shotgun (WGS) entry which is preliminary data.</text>
</comment>
<dbReference type="RefSeq" id="WP_101560435.1">
    <property type="nucleotide sequence ID" value="NZ_JAMDYC010000002.1"/>
</dbReference>
<evidence type="ECO:0000313" key="3">
    <source>
        <dbReference type="Proteomes" id="UP000251923"/>
    </source>
</evidence>
<accession>A0A329P3J6</accession>
<evidence type="ECO:0000256" key="1">
    <source>
        <dbReference type="SAM" id="Coils"/>
    </source>
</evidence>
<keyword evidence="1" id="KW-0175">Coiled coil</keyword>
<feature type="coiled-coil region" evidence="1">
    <location>
        <begin position="39"/>
        <end position="87"/>
    </location>
</feature>
<dbReference type="AlphaFoldDB" id="A0A329P3J6"/>
<protein>
    <submittedName>
        <fullName evidence="2">Uncharacterized protein</fullName>
    </submittedName>
</protein>
<evidence type="ECO:0000313" key="2">
    <source>
        <dbReference type="EMBL" id="RAV79166.1"/>
    </source>
</evidence>
<proteinExistence type="predicted"/>
<gene>
    <name evidence="2" type="ORF">DBT54_05980</name>
</gene>
<organism evidence="2 3">
    <name type="scientific">Aerococcus urinae</name>
    <dbReference type="NCBI Taxonomy" id="1376"/>
    <lineage>
        <taxon>Bacteria</taxon>
        <taxon>Bacillati</taxon>
        <taxon>Bacillota</taxon>
        <taxon>Bacilli</taxon>
        <taxon>Lactobacillales</taxon>
        <taxon>Aerococcaceae</taxon>
        <taxon>Aerococcus</taxon>
    </lineage>
</organism>
<dbReference type="EMBL" id="QMHM01000009">
    <property type="protein sequence ID" value="RAV79166.1"/>
    <property type="molecule type" value="Genomic_DNA"/>
</dbReference>
<dbReference type="Proteomes" id="UP000251923">
    <property type="component" value="Unassembled WGS sequence"/>
</dbReference>
<sequence length="98" mass="11626">MNLFVEIMLFVKEWWPLVTFFIGVMYAGYKGVKTINDTLVDIKHELKVSNEKIQESRDQVIKIWSELEKHDERLDDLATKSVEHNERINSLFKSKERG</sequence>
<dbReference type="GeneID" id="86858485"/>